<dbReference type="PANTHER" id="PTHR23518:SF2">
    <property type="entry name" value="MAJOR FACILITATOR SUPERFAMILY TRANSPORTER"/>
    <property type="match status" value="1"/>
</dbReference>
<evidence type="ECO:0000256" key="3">
    <source>
        <dbReference type="ARBA" id="ARBA00022989"/>
    </source>
</evidence>
<dbReference type="Pfam" id="PF07690">
    <property type="entry name" value="MFS_1"/>
    <property type="match status" value="2"/>
</dbReference>
<evidence type="ECO:0000256" key="1">
    <source>
        <dbReference type="ARBA" id="ARBA00004651"/>
    </source>
</evidence>
<feature type="transmembrane region" description="Helical" evidence="5">
    <location>
        <begin position="363"/>
        <end position="380"/>
    </location>
</feature>
<protein>
    <submittedName>
        <fullName evidence="7">MFS transporter</fullName>
    </submittedName>
</protein>
<dbReference type="GO" id="GO:0022857">
    <property type="term" value="F:transmembrane transporter activity"/>
    <property type="evidence" value="ECO:0007669"/>
    <property type="project" value="InterPro"/>
</dbReference>
<feature type="transmembrane region" description="Helical" evidence="5">
    <location>
        <begin position="20"/>
        <end position="37"/>
    </location>
</feature>
<comment type="caution">
    <text evidence="7">The sequence shown here is derived from an EMBL/GenBank/DDBJ whole genome shotgun (WGS) entry which is preliminary data.</text>
</comment>
<evidence type="ECO:0000313" key="8">
    <source>
        <dbReference type="Proteomes" id="UP000190037"/>
    </source>
</evidence>
<evidence type="ECO:0000259" key="6">
    <source>
        <dbReference type="PROSITE" id="PS50850"/>
    </source>
</evidence>
<keyword evidence="8" id="KW-1185">Reference proteome</keyword>
<gene>
    <name evidence="7" type="ORF">B4N89_22620</name>
</gene>
<dbReference type="InterPro" id="IPR036259">
    <property type="entry name" value="MFS_trans_sf"/>
</dbReference>
<dbReference type="PROSITE" id="PS50850">
    <property type="entry name" value="MFS"/>
    <property type="match status" value="1"/>
</dbReference>
<feature type="transmembrane region" description="Helical" evidence="5">
    <location>
        <begin position="386"/>
        <end position="405"/>
    </location>
</feature>
<feature type="domain" description="Major facilitator superfamily (MFS) profile" evidence="6">
    <location>
        <begin position="26"/>
        <end position="408"/>
    </location>
</feature>
<dbReference type="RefSeq" id="WP_078977654.1">
    <property type="nucleotide sequence ID" value="NZ_MWQN01000001.1"/>
</dbReference>
<feature type="transmembrane region" description="Helical" evidence="5">
    <location>
        <begin position="295"/>
        <end position="314"/>
    </location>
</feature>
<feature type="transmembrane region" description="Helical" evidence="5">
    <location>
        <begin position="185"/>
        <end position="205"/>
    </location>
</feature>
<evidence type="ECO:0000256" key="4">
    <source>
        <dbReference type="ARBA" id="ARBA00023136"/>
    </source>
</evidence>
<feature type="transmembrane region" description="Helical" evidence="5">
    <location>
        <begin position="233"/>
        <end position="252"/>
    </location>
</feature>
<accession>A0A1T3P378</accession>
<dbReference type="PROSITE" id="PS00216">
    <property type="entry name" value="SUGAR_TRANSPORT_1"/>
    <property type="match status" value="1"/>
</dbReference>
<feature type="transmembrane region" description="Helical" evidence="5">
    <location>
        <begin position="107"/>
        <end position="125"/>
    </location>
</feature>
<dbReference type="AlphaFoldDB" id="A0A1T3P378"/>
<organism evidence="7 8">
    <name type="scientific">Embleya scabrispora</name>
    <dbReference type="NCBI Taxonomy" id="159449"/>
    <lineage>
        <taxon>Bacteria</taxon>
        <taxon>Bacillati</taxon>
        <taxon>Actinomycetota</taxon>
        <taxon>Actinomycetes</taxon>
        <taxon>Kitasatosporales</taxon>
        <taxon>Streptomycetaceae</taxon>
        <taxon>Embleya</taxon>
    </lineage>
</organism>
<comment type="subcellular location">
    <subcellularLocation>
        <location evidence="1">Cell membrane</location>
        <topology evidence="1">Multi-pass membrane protein</topology>
    </subcellularLocation>
</comment>
<evidence type="ECO:0000256" key="5">
    <source>
        <dbReference type="SAM" id="Phobius"/>
    </source>
</evidence>
<dbReference type="InterPro" id="IPR005829">
    <property type="entry name" value="Sugar_transporter_CS"/>
</dbReference>
<dbReference type="Gene3D" id="1.20.1250.20">
    <property type="entry name" value="MFS general substrate transporter like domains"/>
    <property type="match status" value="1"/>
</dbReference>
<keyword evidence="2 5" id="KW-0812">Transmembrane</keyword>
<dbReference type="STRING" id="159449.B4N89_22620"/>
<dbReference type="InterPro" id="IPR011701">
    <property type="entry name" value="MFS"/>
</dbReference>
<name>A0A1T3P378_9ACTN</name>
<dbReference type="EMBL" id="MWQN01000001">
    <property type="protein sequence ID" value="OPC83360.1"/>
    <property type="molecule type" value="Genomic_DNA"/>
</dbReference>
<feature type="transmembrane region" description="Helical" evidence="5">
    <location>
        <begin position="49"/>
        <end position="70"/>
    </location>
</feature>
<feature type="transmembrane region" description="Helical" evidence="5">
    <location>
        <begin position="159"/>
        <end position="179"/>
    </location>
</feature>
<dbReference type="GO" id="GO:0005886">
    <property type="term" value="C:plasma membrane"/>
    <property type="evidence" value="ECO:0007669"/>
    <property type="project" value="UniProtKB-SubCell"/>
</dbReference>
<feature type="transmembrane region" description="Helical" evidence="5">
    <location>
        <begin position="320"/>
        <end position="342"/>
    </location>
</feature>
<dbReference type="OrthoDB" id="9803985at2"/>
<evidence type="ECO:0000313" key="7">
    <source>
        <dbReference type="EMBL" id="OPC83360.1"/>
    </source>
</evidence>
<reference evidence="7 8" key="1">
    <citation type="submission" date="2017-03" db="EMBL/GenBank/DDBJ databases">
        <title>Draft genome sequence of Streptomyces scabrisporus NF3, endophyte isolated from Amphipterygium adstringens.</title>
        <authorList>
            <person name="Vazquez M."/>
            <person name="Ceapa C.D."/>
            <person name="Rodriguez Luna D."/>
            <person name="Sanchez Esquivel S."/>
        </authorList>
    </citation>
    <scope>NUCLEOTIDE SEQUENCE [LARGE SCALE GENOMIC DNA]</scope>
    <source>
        <strain evidence="7 8">NF3</strain>
    </source>
</reference>
<feature type="transmembrane region" description="Helical" evidence="5">
    <location>
        <begin position="264"/>
        <end position="283"/>
    </location>
</feature>
<keyword evidence="3 5" id="KW-1133">Transmembrane helix</keyword>
<dbReference type="InterPro" id="IPR020846">
    <property type="entry name" value="MFS_dom"/>
</dbReference>
<dbReference type="Proteomes" id="UP000190037">
    <property type="component" value="Unassembled WGS sequence"/>
</dbReference>
<dbReference type="SUPFAM" id="SSF103473">
    <property type="entry name" value="MFS general substrate transporter"/>
    <property type="match status" value="1"/>
</dbReference>
<dbReference type="PANTHER" id="PTHR23518">
    <property type="entry name" value="C-METHYLTRANSFERASE"/>
    <property type="match status" value="1"/>
</dbReference>
<keyword evidence="4 5" id="KW-0472">Membrane</keyword>
<evidence type="ECO:0000256" key="2">
    <source>
        <dbReference type="ARBA" id="ARBA00022692"/>
    </source>
</evidence>
<sequence length="421" mass="43781">MYVSSTRADAPLARPGSGRGVGVTGNVIALGMVSLVTDISSEMVTAVMPLYLVTGLGLTMLQFGFLDGLYSGVTVFLRLVGGHLADRFAARKPVAVVGYGMSAVAKLGLPLVGASVPGIGAVLAADRAGKGLRTAPRDALISLSGTPEAQGRAFGVHRALDTVGAFTGPLVAFTILAAVGTAYDAVFVVSFCVGMVAVAMLVLFVRDHRDPQEHRPGWRDGARLLRDRPYRRLCVVAAVLGLVTVSDAFVYLLLQHRLEIRPHWFPLLPLGTAGVYLVLALPLGRLADRIGRRRVFLAGHGALLAAYLFLGGPLGGVPLLLTVLALHGVFYAATDGVLSAAVGARLPAAGRAGGMAVVQTGQAVGRFASSMVFGALWTAWGPATAIRVLAVALAVALFGSTLALAGRRVRATRPTEVHDVR</sequence>
<proteinExistence type="predicted"/>
<dbReference type="CDD" id="cd17370">
    <property type="entry name" value="MFS_MJ1317_like"/>
    <property type="match status" value="1"/>
</dbReference>